<dbReference type="InterPro" id="IPR016186">
    <property type="entry name" value="C-type_lectin-like/link_sf"/>
</dbReference>
<keyword evidence="2" id="KW-1185">Reference proteome</keyword>
<dbReference type="PANTHER" id="PTHR22803">
    <property type="entry name" value="MANNOSE, PHOSPHOLIPASE, LECTIN RECEPTOR RELATED"/>
    <property type="match status" value="1"/>
</dbReference>
<dbReference type="InterPro" id="IPR050111">
    <property type="entry name" value="C-type_lectin/snaclec_domain"/>
</dbReference>
<dbReference type="Pfam" id="PF00059">
    <property type="entry name" value="Lectin_C"/>
    <property type="match status" value="1"/>
</dbReference>
<organism evidence="2 3">
    <name type="scientific">Branchiostoma belcheri</name>
    <name type="common">Amphioxus</name>
    <dbReference type="NCBI Taxonomy" id="7741"/>
    <lineage>
        <taxon>Eukaryota</taxon>
        <taxon>Metazoa</taxon>
        <taxon>Chordata</taxon>
        <taxon>Cephalochordata</taxon>
        <taxon>Leptocardii</taxon>
        <taxon>Amphioxiformes</taxon>
        <taxon>Branchiostomatidae</taxon>
        <taxon>Branchiostoma</taxon>
    </lineage>
</organism>
<reference evidence="3" key="1">
    <citation type="submission" date="2025-08" db="UniProtKB">
        <authorList>
            <consortium name="RefSeq"/>
        </authorList>
    </citation>
    <scope>IDENTIFICATION</scope>
    <source>
        <tissue evidence="3">Gonad</tissue>
    </source>
</reference>
<proteinExistence type="predicted"/>
<dbReference type="SUPFAM" id="SSF56436">
    <property type="entry name" value="C-type lectin-like"/>
    <property type="match status" value="1"/>
</dbReference>
<evidence type="ECO:0000313" key="2">
    <source>
        <dbReference type="Proteomes" id="UP000515135"/>
    </source>
</evidence>
<accession>A0A6P4Z449</accession>
<dbReference type="PROSITE" id="PS50041">
    <property type="entry name" value="C_TYPE_LECTIN_2"/>
    <property type="match status" value="1"/>
</dbReference>
<gene>
    <name evidence="3" type="primary">LOC109473274</name>
</gene>
<dbReference type="SMART" id="SM00034">
    <property type="entry name" value="CLECT"/>
    <property type="match status" value="1"/>
</dbReference>
<protein>
    <submittedName>
        <fullName evidence="3">Snaclec agkisacutacin subunit A-like</fullName>
    </submittedName>
</protein>
<name>A0A6P4Z449_BRABE</name>
<dbReference type="AlphaFoldDB" id="A0A6P4Z449"/>
<dbReference type="KEGG" id="bbel:109473274"/>
<dbReference type="CDD" id="cd00037">
    <property type="entry name" value="CLECT"/>
    <property type="match status" value="1"/>
</dbReference>
<dbReference type="Gene3D" id="3.10.100.10">
    <property type="entry name" value="Mannose-Binding Protein A, subunit A"/>
    <property type="match status" value="1"/>
</dbReference>
<dbReference type="OrthoDB" id="441660at2759"/>
<dbReference type="InterPro" id="IPR001304">
    <property type="entry name" value="C-type_lectin-like"/>
</dbReference>
<dbReference type="Proteomes" id="UP000515135">
    <property type="component" value="Unplaced"/>
</dbReference>
<sequence length="144" mass="16423">MGWSGYKNHCYKLVKRAAKWEEAKKQCEQLGANLASITSYGEANFINTIITDAPVGKWGVHFVWFGLHRNGGFEKFTDGSKVSYANWEPGQPNDKRHLFSGYEGQDCVGIYSKTGRGIHTPVHKGQWNDDQCYRTFPFICKRPK</sequence>
<evidence type="ECO:0000313" key="3">
    <source>
        <dbReference type="RefSeq" id="XP_019628709.1"/>
    </source>
</evidence>
<feature type="domain" description="C-type lectin" evidence="1">
    <location>
        <begin position="6"/>
        <end position="141"/>
    </location>
</feature>
<dbReference type="RefSeq" id="XP_019628709.1">
    <property type="nucleotide sequence ID" value="XM_019773150.1"/>
</dbReference>
<dbReference type="InterPro" id="IPR016187">
    <property type="entry name" value="CTDL_fold"/>
</dbReference>
<evidence type="ECO:0000259" key="1">
    <source>
        <dbReference type="PROSITE" id="PS50041"/>
    </source>
</evidence>
<dbReference type="GeneID" id="109473274"/>